<accession>A0A928VQN3</accession>
<dbReference type="InterPro" id="IPR040744">
    <property type="entry name" value="Npun_R1517"/>
</dbReference>
<keyword evidence="3" id="KW-1185">Reference proteome</keyword>
<evidence type="ECO:0000313" key="3">
    <source>
        <dbReference type="Proteomes" id="UP000625316"/>
    </source>
</evidence>
<organism evidence="2 3">
    <name type="scientific">Romeriopsis navalis LEGE 11480</name>
    <dbReference type="NCBI Taxonomy" id="2777977"/>
    <lineage>
        <taxon>Bacteria</taxon>
        <taxon>Bacillati</taxon>
        <taxon>Cyanobacteriota</taxon>
        <taxon>Cyanophyceae</taxon>
        <taxon>Leptolyngbyales</taxon>
        <taxon>Leptolyngbyaceae</taxon>
        <taxon>Romeriopsis</taxon>
        <taxon>Romeriopsis navalis</taxon>
    </lineage>
</organism>
<reference evidence="2" key="1">
    <citation type="submission" date="2020-10" db="EMBL/GenBank/DDBJ databases">
        <authorList>
            <person name="Castelo-Branco R."/>
            <person name="Eusebio N."/>
            <person name="Adriana R."/>
            <person name="Vieira A."/>
            <person name="Brugerolle De Fraissinette N."/>
            <person name="Rezende De Castro R."/>
            <person name="Schneider M.P."/>
            <person name="Vasconcelos V."/>
            <person name="Leao P.N."/>
        </authorList>
    </citation>
    <scope>NUCLEOTIDE SEQUENCE</scope>
    <source>
        <strain evidence="2">LEGE 11480</strain>
    </source>
</reference>
<dbReference type="Pfam" id="PF18068">
    <property type="entry name" value="Npun_R1517"/>
    <property type="match status" value="1"/>
</dbReference>
<evidence type="ECO:0000259" key="1">
    <source>
        <dbReference type="Pfam" id="PF18068"/>
    </source>
</evidence>
<comment type="caution">
    <text evidence="2">The sequence shown here is derived from an EMBL/GenBank/DDBJ whole genome shotgun (WGS) entry which is preliminary data.</text>
</comment>
<feature type="domain" description="Npun R1517" evidence="1">
    <location>
        <begin position="21"/>
        <end position="94"/>
    </location>
</feature>
<dbReference type="AlphaFoldDB" id="A0A928VQN3"/>
<dbReference type="Gene3D" id="6.20.180.10">
    <property type="match status" value="1"/>
</dbReference>
<name>A0A928VQN3_9CYAN</name>
<protein>
    <submittedName>
        <fullName evidence="2">Npun_R1517 family heterocyst differentiation transcriptional regulator</fullName>
    </submittedName>
</protein>
<proteinExistence type="predicted"/>
<evidence type="ECO:0000313" key="2">
    <source>
        <dbReference type="EMBL" id="MBE9032730.1"/>
    </source>
</evidence>
<gene>
    <name evidence="2" type="ORF">IQ266_23620</name>
</gene>
<sequence length="99" mass="11509">MCRDAHAYQQTTTQQHAASAEVGVYECEINLKFRLIEEKAIFKDRDQLLELLLEAFTYGNDEYMETLQVDVNTQAMPEVNASPKMRRQLIRLRNSKDIA</sequence>
<dbReference type="Proteomes" id="UP000625316">
    <property type="component" value="Unassembled WGS sequence"/>
</dbReference>
<dbReference type="EMBL" id="JADEXQ010000121">
    <property type="protein sequence ID" value="MBE9032730.1"/>
    <property type="molecule type" value="Genomic_DNA"/>
</dbReference>